<sequence length="313" mass="34124">MSGGESAIVEAIEQDKRWFAGSPGKDSARDLLSGMISGFFCKTFEYPFDTIKVLQQTGGKSEFNGSADAFFKTYQRGGVRALYQGLTSPLLGAMAENATLFVAYGAMKNALQVDPSPTLSNPVPVWKYLVAGGGSGVFSAFVLTPVELVKCRLQIQQSATTKTYSGPIDVVRKTVQKEGVRGLWKGNLSCLAREVPGNIAWFGVYEIVRNQIQRVFNYERQQDVPLYWIAFSGACAGVAYWAVPYPADTIKSVIQTNPKFSGMNFFQAGSTILRTQGLAGLYNGLPITCIRAAPSHALIFYFYELTSGFLATL</sequence>
<keyword evidence="4 9" id="KW-0812">Transmembrane</keyword>
<name>A0A2R5GFK4_9STRA</name>
<evidence type="ECO:0000256" key="3">
    <source>
        <dbReference type="ARBA" id="ARBA00022448"/>
    </source>
</evidence>
<evidence type="ECO:0000313" key="11">
    <source>
        <dbReference type="EMBL" id="GBG29109.1"/>
    </source>
</evidence>
<proteinExistence type="inferred from homology"/>
<dbReference type="PANTHER" id="PTHR45624">
    <property type="entry name" value="MITOCHONDRIAL BASIC AMINO ACIDS TRANSPORTER-RELATED"/>
    <property type="match status" value="1"/>
</dbReference>
<evidence type="ECO:0000313" key="12">
    <source>
        <dbReference type="Proteomes" id="UP000241890"/>
    </source>
</evidence>
<dbReference type="EMBL" id="BEYU01000053">
    <property type="protein sequence ID" value="GBG29109.1"/>
    <property type="molecule type" value="Genomic_DNA"/>
</dbReference>
<dbReference type="SUPFAM" id="SSF103506">
    <property type="entry name" value="Mitochondrial carrier"/>
    <property type="match status" value="1"/>
</dbReference>
<keyword evidence="8 9" id="KW-0472">Membrane</keyword>
<dbReference type="GO" id="GO:0031966">
    <property type="term" value="C:mitochondrial membrane"/>
    <property type="evidence" value="ECO:0007669"/>
    <property type="project" value="UniProtKB-SubCell"/>
</dbReference>
<feature type="repeat" description="Solcar" evidence="9">
    <location>
        <begin position="25"/>
        <end position="110"/>
    </location>
</feature>
<feature type="repeat" description="Solcar" evidence="9">
    <location>
        <begin position="224"/>
        <end position="309"/>
    </location>
</feature>
<protein>
    <submittedName>
        <fullName evidence="11">Mitochondrial substrate carrier family protein S</fullName>
    </submittedName>
</protein>
<evidence type="ECO:0000256" key="5">
    <source>
        <dbReference type="ARBA" id="ARBA00022737"/>
    </source>
</evidence>
<dbReference type="Proteomes" id="UP000241890">
    <property type="component" value="Unassembled WGS sequence"/>
</dbReference>
<keyword evidence="12" id="KW-1185">Reference proteome</keyword>
<dbReference type="Pfam" id="PF00153">
    <property type="entry name" value="Mito_carr"/>
    <property type="match status" value="3"/>
</dbReference>
<dbReference type="InParanoid" id="A0A2R5GFK4"/>
<evidence type="ECO:0000256" key="8">
    <source>
        <dbReference type="ARBA" id="ARBA00023136"/>
    </source>
</evidence>
<keyword evidence="5" id="KW-0677">Repeat</keyword>
<evidence type="ECO:0000256" key="10">
    <source>
        <dbReference type="RuleBase" id="RU000488"/>
    </source>
</evidence>
<gene>
    <name evidence="11" type="ORF">FCC1311_053322</name>
</gene>
<keyword evidence="7" id="KW-0496">Mitochondrion</keyword>
<dbReference type="PROSITE" id="PS50920">
    <property type="entry name" value="SOLCAR"/>
    <property type="match status" value="3"/>
</dbReference>
<dbReference type="GO" id="GO:0000064">
    <property type="term" value="F:L-ornithine transmembrane transporter activity"/>
    <property type="evidence" value="ECO:0007669"/>
    <property type="project" value="TreeGrafter"/>
</dbReference>
<evidence type="ECO:0000256" key="1">
    <source>
        <dbReference type="ARBA" id="ARBA00004225"/>
    </source>
</evidence>
<evidence type="ECO:0000256" key="4">
    <source>
        <dbReference type="ARBA" id="ARBA00022692"/>
    </source>
</evidence>
<organism evidence="11 12">
    <name type="scientific">Hondaea fermentalgiana</name>
    <dbReference type="NCBI Taxonomy" id="2315210"/>
    <lineage>
        <taxon>Eukaryota</taxon>
        <taxon>Sar</taxon>
        <taxon>Stramenopiles</taxon>
        <taxon>Bigyra</taxon>
        <taxon>Labyrinthulomycetes</taxon>
        <taxon>Thraustochytrida</taxon>
        <taxon>Thraustochytriidae</taxon>
        <taxon>Hondaea</taxon>
    </lineage>
</organism>
<comment type="subcellular location">
    <subcellularLocation>
        <location evidence="1">Mitochondrion membrane</location>
        <topology evidence="1">Multi-pass membrane protein</topology>
    </subcellularLocation>
</comment>
<comment type="caution">
    <text evidence="11">The sequence shown here is derived from an EMBL/GenBank/DDBJ whole genome shotgun (WGS) entry which is preliminary data.</text>
</comment>
<evidence type="ECO:0000256" key="9">
    <source>
        <dbReference type="PROSITE-ProRule" id="PRU00282"/>
    </source>
</evidence>
<keyword evidence="6" id="KW-1133">Transmembrane helix</keyword>
<keyword evidence="3 10" id="KW-0813">Transport</keyword>
<dbReference type="AlphaFoldDB" id="A0A2R5GFK4"/>
<dbReference type="GO" id="GO:1990575">
    <property type="term" value="P:mitochondrial L-ornithine transmembrane transport"/>
    <property type="evidence" value="ECO:0007669"/>
    <property type="project" value="TreeGrafter"/>
</dbReference>
<dbReference type="PRINTS" id="PR00926">
    <property type="entry name" value="MITOCARRIER"/>
</dbReference>
<comment type="similarity">
    <text evidence="2 10">Belongs to the mitochondrial carrier (TC 2.A.29) family.</text>
</comment>
<feature type="repeat" description="Solcar" evidence="9">
    <location>
        <begin position="123"/>
        <end position="211"/>
    </location>
</feature>
<dbReference type="InterPro" id="IPR002067">
    <property type="entry name" value="MCP"/>
</dbReference>
<reference evidence="11 12" key="1">
    <citation type="submission" date="2017-12" db="EMBL/GenBank/DDBJ databases">
        <title>Sequencing, de novo assembly and annotation of complete genome of a new Thraustochytrid species, strain FCC1311.</title>
        <authorList>
            <person name="Sedici K."/>
            <person name="Godart F."/>
            <person name="Aiese Cigliano R."/>
            <person name="Sanseverino W."/>
            <person name="Barakat M."/>
            <person name="Ortet P."/>
            <person name="Marechal E."/>
            <person name="Cagnac O."/>
            <person name="Amato A."/>
        </authorList>
    </citation>
    <scope>NUCLEOTIDE SEQUENCE [LARGE SCALE GENOMIC DNA]</scope>
</reference>
<dbReference type="PANTHER" id="PTHR45624:SF12">
    <property type="entry name" value="MITOCHONDRIAL ORNITHINE TRANSPORTER 1"/>
    <property type="match status" value="1"/>
</dbReference>
<evidence type="ECO:0000256" key="2">
    <source>
        <dbReference type="ARBA" id="ARBA00006375"/>
    </source>
</evidence>
<accession>A0A2R5GFK4</accession>
<dbReference type="Gene3D" id="1.50.40.10">
    <property type="entry name" value="Mitochondrial carrier domain"/>
    <property type="match status" value="1"/>
</dbReference>
<evidence type="ECO:0000256" key="6">
    <source>
        <dbReference type="ARBA" id="ARBA00022989"/>
    </source>
</evidence>
<dbReference type="OrthoDB" id="14252at2759"/>
<evidence type="ECO:0000256" key="7">
    <source>
        <dbReference type="ARBA" id="ARBA00023128"/>
    </source>
</evidence>
<dbReference type="InterPro" id="IPR050567">
    <property type="entry name" value="Mitochondrial_Carrier"/>
</dbReference>
<dbReference type="InterPro" id="IPR018108">
    <property type="entry name" value="MCP_transmembrane"/>
</dbReference>
<dbReference type="InterPro" id="IPR023395">
    <property type="entry name" value="MCP_dom_sf"/>
</dbReference>